<accession>A0A9Q3DEX3</accession>
<organism evidence="1 2">
    <name type="scientific">Austropuccinia psidii MF-1</name>
    <dbReference type="NCBI Taxonomy" id="1389203"/>
    <lineage>
        <taxon>Eukaryota</taxon>
        <taxon>Fungi</taxon>
        <taxon>Dikarya</taxon>
        <taxon>Basidiomycota</taxon>
        <taxon>Pucciniomycotina</taxon>
        <taxon>Pucciniomycetes</taxon>
        <taxon>Pucciniales</taxon>
        <taxon>Sphaerophragmiaceae</taxon>
        <taxon>Austropuccinia</taxon>
    </lineage>
</organism>
<reference evidence="1" key="1">
    <citation type="submission" date="2021-03" db="EMBL/GenBank/DDBJ databases">
        <title>Draft genome sequence of rust myrtle Austropuccinia psidii MF-1, a brazilian biotype.</title>
        <authorList>
            <person name="Quecine M.C."/>
            <person name="Pachon D.M.R."/>
            <person name="Bonatelli M.L."/>
            <person name="Correr F.H."/>
            <person name="Franceschini L.M."/>
            <person name="Leite T.F."/>
            <person name="Margarido G.R.A."/>
            <person name="Almeida C.A."/>
            <person name="Ferrarezi J.A."/>
            <person name="Labate C.A."/>
        </authorList>
    </citation>
    <scope>NUCLEOTIDE SEQUENCE</scope>
    <source>
        <strain evidence="1">MF-1</strain>
    </source>
</reference>
<gene>
    <name evidence="1" type="ORF">O181_039213</name>
</gene>
<evidence type="ECO:0000313" key="2">
    <source>
        <dbReference type="Proteomes" id="UP000765509"/>
    </source>
</evidence>
<dbReference type="Proteomes" id="UP000765509">
    <property type="component" value="Unassembled WGS sequence"/>
</dbReference>
<keyword evidence="2" id="KW-1185">Reference proteome</keyword>
<protein>
    <submittedName>
        <fullName evidence="1">Uncharacterized protein</fullName>
    </submittedName>
</protein>
<dbReference type="EMBL" id="AVOT02015295">
    <property type="protein sequence ID" value="MBW0499498.1"/>
    <property type="molecule type" value="Genomic_DNA"/>
</dbReference>
<sequence>MPIVTQTSRKLQNSASIQGKPTLIACTGKITIVNPGVSSKDKLPKAVENKSVQVTVKGTGHLGYNTGWEDTEGNHTHSAIHLPIEQKPQTRGLGEYGLSSSAPPTPQRLIPMKNGKQEVQPNITLGRNWRKFPEDMSQRDTLQNSYGNEKGLNPNRQFKLLEERENQATIQAIEEKLNKTEPTLIPSSSQGVDKTNSLVASHHLGTRRLVAKSHYYLKSKVVPRRRQG</sequence>
<dbReference type="AlphaFoldDB" id="A0A9Q3DEX3"/>
<name>A0A9Q3DEX3_9BASI</name>
<proteinExistence type="predicted"/>
<comment type="caution">
    <text evidence="1">The sequence shown here is derived from an EMBL/GenBank/DDBJ whole genome shotgun (WGS) entry which is preliminary data.</text>
</comment>
<evidence type="ECO:0000313" key="1">
    <source>
        <dbReference type="EMBL" id="MBW0499498.1"/>
    </source>
</evidence>